<dbReference type="PANTHER" id="PTHR43308">
    <property type="entry name" value="OUTER MEMBRANE PROTEIN ALPHA-RELATED"/>
    <property type="match status" value="1"/>
</dbReference>
<evidence type="ECO:0000256" key="1">
    <source>
        <dbReference type="SAM" id="Coils"/>
    </source>
</evidence>
<dbReference type="SUPFAM" id="SSF49384">
    <property type="entry name" value="Carbohydrate-binding domain"/>
    <property type="match status" value="1"/>
</dbReference>
<gene>
    <name evidence="5" type="ORF">MU1_58410</name>
</gene>
<dbReference type="InterPro" id="IPR008965">
    <property type="entry name" value="CBM2/CBM3_carb-bd_dom_sf"/>
</dbReference>
<feature type="domain" description="SLH" evidence="4">
    <location>
        <begin position="504"/>
        <end position="566"/>
    </location>
</feature>
<keyword evidence="6" id="KW-1185">Reference proteome</keyword>
<organism evidence="5 6">
    <name type="scientific">Paenibacillus glycanilyticus</name>
    <dbReference type="NCBI Taxonomy" id="126569"/>
    <lineage>
        <taxon>Bacteria</taxon>
        <taxon>Bacillati</taxon>
        <taxon>Bacillota</taxon>
        <taxon>Bacilli</taxon>
        <taxon>Bacillales</taxon>
        <taxon>Paenibacillaceae</taxon>
        <taxon>Paenibacillus</taxon>
    </lineage>
</organism>
<dbReference type="EMBL" id="BSSQ01000035">
    <property type="protein sequence ID" value="GLX71491.1"/>
    <property type="molecule type" value="Genomic_DNA"/>
</dbReference>
<sequence>MKILRMLLAVVIAFGAASAPGALAHASAPPSVKAAPSASGELVNVTINGSGVSNLYGVQLQISYDETALQFVSAKPRYFAFASQSQVNTDAYDLLDTAGASVGFQYVTAVDGVINCIMSQVKQGMAVSANTPVLDLQFRALRADETAITVEKTKLMELLHDQPSPLAGGTLSLSLSGNSSSTGHGGSGSTTTATDSAAGFKAAIEAILKDATLNAEQKKERIKAYIAAHLPALSVYAVPAGNVSGGGSSSSPVHAVVNAQAVRDAAAAYAELLKQIKALEAAAGVNDPLPSVFRIQLPQTANAKSVQVDLPADVAMSLKQAELSMLIETSIGSLAGNPDAFWLPANAQTAAITISKLSGSAGTGIQATLQIDQAAAVRFPGPVQLSFPYVLAPDQKADRVIVVQVQEDGSETPVVNSWYDADHGRIMFRTVQTGSFIVKTNSSSFSDLQSHWSKNAVEQLADRGIIKGKTASRFDPQGEVTREEFAALIVRAFELTADTSGHAPSPFTDVAADSWSSDAIQTAYKLGIVKGTSASAFEPKKSITREELAVMLAKAAQAAQLQLPSTKAANAKDLAEASAFATASLTQLLQAGIMQGDGNGAVNPRQSATRAESAMMIFKALMLFRP</sequence>
<feature type="chain" id="PRO_5046340946" description="SLH domain-containing protein" evidence="3">
    <location>
        <begin position="25"/>
        <end position="626"/>
    </location>
</feature>
<dbReference type="InterPro" id="IPR002102">
    <property type="entry name" value="Cohesin_dom"/>
</dbReference>
<dbReference type="Pfam" id="PF00395">
    <property type="entry name" value="SLH"/>
    <property type="match status" value="3"/>
</dbReference>
<evidence type="ECO:0000313" key="6">
    <source>
        <dbReference type="Proteomes" id="UP001157114"/>
    </source>
</evidence>
<feature type="region of interest" description="Disordered" evidence="2">
    <location>
        <begin position="170"/>
        <end position="193"/>
    </location>
</feature>
<feature type="compositionally biased region" description="Low complexity" evidence="2">
    <location>
        <begin position="170"/>
        <end position="182"/>
    </location>
</feature>
<dbReference type="PANTHER" id="PTHR43308:SF5">
    <property type="entry name" value="S-LAYER PROTEIN _ PEPTIDOGLYCAN ENDO-BETA-N-ACETYLGLUCOSAMINIDASE"/>
    <property type="match status" value="1"/>
</dbReference>
<name>A0ABQ6GKP2_9BACL</name>
<feature type="domain" description="SLH" evidence="4">
    <location>
        <begin position="568"/>
        <end position="626"/>
    </location>
</feature>
<dbReference type="InterPro" id="IPR051465">
    <property type="entry name" value="Cell_Envelope_Struct_Comp"/>
</dbReference>
<protein>
    <recommendedName>
        <fullName evidence="4">SLH domain-containing protein</fullName>
    </recommendedName>
</protein>
<evidence type="ECO:0000256" key="3">
    <source>
        <dbReference type="SAM" id="SignalP"/>
    </source>
</evidence>
<evidence type="ECO:0000313" key="5">
    <source>
        <dbReference type="EMBL" id="GLX71491.1"/>
    </source>
</evidence>
<dbReference type="Gene3D" id="2.60.40.680">
    <property type="match status" value="1"/>
</dbReference>
<keyword evidence="3" id="KW-0732">Signal</keyword>
<keyword evidence="1" id="KW-0175">Coiled coil</keyword>
<accession>A0ABQ6GKP2</accession>
<dbReference type="CDD" id="cd08547">
    <property type="entry name" value="Type_II_cohesin"/>
    <property type="match status" value="1"/>
</dbReference>
<dbReference type="Pfam" id="PF00963">
    <property type="entry name" value="Cohesin"/>
    <property type="match status" value="1"/>
</dbReference>
<dbReference type="PROSITE" id="PS51272">
    <property type="entry name" value="SLH"/>
    <property type="match status" value="3"/>
</dbReference>
<dbReference type="RefSeq" id="WP_284242305.1">
    <property type="nucleotide sequence ID" value="NZ_BSSQ01000035.1"/>
</dbReference>
<evidence type="ECO:0000256" key="2">
    <source>
        <dbReference type="SAM" id="MobiDB-lite"/>
    </source>
</evidence>
<dbReference type="Proteomes" id="UP001157114">
    <property type="component" value="Unassembled WGS sequence"/>
</dbReference>
<evidence type="ECO:0000259" key="4">
    <source>
        <dbReference type="PROSITE" id="PS51272"/>
    </source>
</evidence>
<dbReference type="InterPro" id="IPR001119">
    <property type="entry name" value="SLH_dom"/>
</dbReference>
<proteinExistence type="predicted"/>
<feature type="signal peptide" evidence="3">
    <location>
        <begin position="1"/>
        <end position="24"/>
    </location>
</feature>
<feature type="domain" description="SLH" evidence="4">
    <location>
        <begin position="440"/>
        <end position="503"/>
    </location>
</feature>
<comment type="caution">
    <text evidence="5">The sequence shown here is derived from an EMBL/GenBank/DDBJ whole genome shotgun (WGS) entry which is preliminary data.</text>
</comment>
<feature type="coiled-coil region" evidence="1">
    <location>
        <begin position="201"/>
        <end position="228"/>
    </location>
</feature>
<reference evidence="5 6" key="1">
    <citation type="submission" date="2023-03" db="EMBL/GenBank/DDBJ databases">
        <title>Draft genome sequence of the bacteria which degrade cell wall of Tricholomamatutake.</title>
        <authorList>
            <person name="Konishi Y."/>
            <person name="Fukuta Y."/>
            <person name="Shirasaka N."/>
        </authorList>
    </citation>
    <scope>NUCLEOTIDE SEQUENCE [LARGE SCALE GENOMIC DNA]</scope>
    <source>
        <strain evidence="6">mu1</strain>
    </source>
</reference>